<dbReference type="InterPro" id="IPR029068">
    <property type="entry name" value="Glyas_Bleomycin-R_OHBP_Dase"/>
</dbReference>
<evidence type="ECO:0000313" key="2">
    <source>
        <dbReference type="EMBL" id="MEN0643235.1"/>
    </source>
</evidence>
<accession>A0ABU9VH55</accession>
<dbReference type="PROSITE" id="PS51819">
    <property type="entry name" value="VOC"/>
    <property type="match status" value="1"/>
</dbReference>
<dbReference type="Proteomes" id="UP001418796">
    <property type="component" value="Unassembled WGS sequence"/>
</dbReference>
<comment type="caution">
    <text evidence="2">The sequence shown here is derived from an EMBL/GenBank/DDBJ whole genome shotgun (WGS) entry which is preliminary data.</text>
</comment>
<evidence type="ECO:0000259" key="1">
    <source>
        <dbReference type="PROSITE" id="PS51819"/>
    </source>
</evidence>
<evidence type="ECO:0000313" key="3">
    <source>
        <dbReference type="Proteomes" id="UP001418796"/>
    </source>
</evidence>
<dbReference type="InterPro" id="IPR037523">
    <property type="entry name" value="VOC_core"/>
</dbReference>
<protein>
    <submittedName>
        <fullName evidence="2">VOC family protein</fullName>
    </submittedName>
</protein>
<keyword evidence="3" id="KW-1185">Reference proteome</keyword>
<dbReference type="InterPro" id="IPR004360">
    <property type="entry name" value="Glyas_Fos-R_dOase_dom"/>
</dbReference>
<dbReference type="RefSeq" id="WP_343130186.1">
    <property type="nucleotide sequence ID" value="NZ_JBCITK010000001.1"/>
</dbReference>
<feature type="domain" description="VOC" evidence="1">
    <location>
        <begin position="2"/>
        <end position="116"/>
    </location>
</feature>
<dbReference type="CDD" id="cd06587">
    <property type="entry name" value="VOC"/>
    <property type="match status" value="1"/>
</dbReference>
<gene>
    <name evidence="2" type="ORF">MKY91_08770</name>
</gene>
<sequence length="221" mass="25582">MKITHLVLLTDQLDTLKVFYSETLQFAVLEENPSSFKVQIGDTILEFNQSTPNSKPFYHFAMNIPRDQFLEAKRWIQSLVTLNKQEESDEVYFKNWDAHALYFTDPAGNIVEFIARNEDQTKQKNSPFNARSVINISEIGIVSTQVKTLARGLNNLGVPNAREGNEFFSPLGDVNGLFILVKKHRVWFFSEKKAVFYPVRLSIKGIGHIHFNEIDQFQYFR</sequence>
<reference evidence="2 3" key="1">
    <citation type="submission" date="2024-03" db="EMBL/GenBank/DDBJ databases">
        <title>Bacilli Hybrid Assemblies.</title>
        <authorList>
            <person name="Kovac J."/>
        </authorList>
    </citation>
    <scope>NUCLEOTIDE SEQUENCE [LARGE SCALE GENOMIC DNA]</scope>
    <source>
        <strain evidence="2 3">FSL R7-0666</strain>
    </source>
</reference>
<name>A0ABU9VH55_9BACI</name>
<dbReference type="Pfam" id="PF00903">
    <property type="entry name" value="Glyoxalase"/>
    <property type="match status" value="1"/>
</dbReference>
<dbReference type="Gene3D" id="3.10.180.10">
    <property type="entry name" value="2,3-Dihydroxybiphenyl 1,2-Dioxygenase, domain 1"/>
    <property type="match status" value="1"/>
</dbReference>
<proteinExistence type="predicted"/>
<organism evidence="2 3">
    <name type="scientific">Alkalicoccobacillus gibsonii</name>
    <dbReference type="NCBI Taxonomy" id="79881"/>
    <lineage>
        <taxon>Bacteria</taxon>
        <taxon>Bacillati</taxon>
        <taxon>Bacillota</taxon>
        <taxon>Bacilli</taxon>
        <taxon>Bacillales</taxon>
        <taxon>Bacillaceae</taxon>
        <taxon>Alkalicoccobacillus</taxon>
    </lineage>
</organism>
<dbReference type="EMBL" id="JBCITK010000001">
    <property type="protein sequence ID" value="MEN0643235.1"/>
    <property type="molecule type" value="Genomic_DNA"/>
</dbReference>
<dbReference type="SUPFAM" id="SSF54593">
    <property type="entry name" value="Glyoxalase/Bleomycin resistance protein/Dihydroxybiphenyl dioxygenase"/>
    <property type="match status" value="1"/>
</dbReference>